<name>A0A1L8RFR7_9ENTE</name>
<feature type="transmembrane region" description="Helical" evidence="1">
    <location>
        <begin position="12"/>
        <end position="33"/>
    </location>
</feature>
<feature type="transmembrane region" description="Helical" evidence="1">
    <location>
        <begin position="39"/>
        <end position="60"/>
    </location>
</feature>
<sequence length="162" mass="17839">MVFYRKKSRILLQLFLTGFAVVFAIFFLVTSLGMPMEGLMQAIFVIAPVIIGGAAAFGFIQALMWLVANQPVIAVEADGLRYGVFNRSESLRYPQIESLRYGTRVRGGGQNGQPATTEELLFIKPKEGKTVEINLSGLDGSFDDVYSAIKKTAPEIPWLTIT</sequence>
<dbReference type="STRING" id="214095.RU97_GL001971"/>
<dbReference type="AlphaFoldDB" id="A0A1L8RFR7"/>
<comment type="caution">
    <text evidence="2">The sequence shown here is derived from an EMBL/GenBank/DDBJ whole genome shotgun (WGS) entry which is preliminary data.</text>
</comment>
<dbReference type="RefSeq" id="WP_067395520.1">
    <property type="nucleotide sequence ID" value="NZ_JXKH01000004.1"/>
</dbReference>
<keyword evidence="1" id="KW-0812">Transmembrane</keyword>
<proteinExistence type="predicted"/>
<evidence type="ECO:0000256" key="1">
    <source>
        <dbReference type="SAM" id="Phobius"/>
    </source>
</evidence>
<accession>A0A1L8RFR7</accession>
<keyword evidence="1" id="KW-0472">Membrane</keyword>
<protein>
    <submittedName>
        <fullName evidence="2">Uncharacterized protein</fullName>
    </submittedName>
</protein>
<reference evidence="2 3" key="1">
    <citation type="submission" date="2014-12" db="EMBL/GenBank/DDBJ databases">
        <title>Draft genome sequences of 29 type strains of Enterococci.</title>
        <authorList>
            <person name="Zhong Z."/>
            <person name="Sun Z."/>
            <person name="Liu W."/>
            <person name="Zhang W."/>
            <person name="Zhang H."/>
        </authorList>
    </citation>
    <scope>NUCLEOTIDE SEQUENCE [LARGE SCALE GENOMIC DNA]</scope>
    <source>
        <strain evidence="2 3">DSM 17029</strain>
    </source>
</reference>
<evidence type="ECO:0000313" key="2">
    <source>
        <dbReference type="EMBL" id="OJG18574.1"/>
    </source>
</evidence>
<organism evidence="2 3">
    <name type="scientific">Enterococcus canis</name>
    <dbReference type="NCBI Taxonomy" id="214095"/>
    <lineage>
        <taxon>Bacteria</taxon>
        <taxon>Bacillati</taxon>
        <taxon>Bacillota</taxon>
        <taxon>Bacilli</taxon>
        <taxon>Lactobacillales</taxon>
        <taxon>Enterococcaceae</taxon>
        <taxon>Enterococcus</taxon>
    </lineage>
</organism>
<dbReference type="EMBL" id="JXKH01000004">
    <property type="protein sequence ID" value="OJG18574.1"/>
    <property type="molecule type" value="Genomic_DNA"/>
</dbReference>
<gene>
    <name evidence="2" type="ORF">RU97_GL001971</name>
</gene>
<keyword evidence="3" id="KW-1185">Reference proteome</keyword>
<keyword evidence="1" id="KW-1133">Transmembrane helix</keyword>
<evidence type="ECO:0000313" key="3">
    <source>
        <dbReference type="Proteomes" id="UP000181884"/>
    </source>
</evidence>
<dbReference type="Proteomes" id="UP000181884">
    <property type="component" value="Unassembled WGS sequence"/>
</dbReference>